<dbReference type="FunFam" id="1.10.287.180:FF:000001">
    <property type="entry name" value="Transcription elongation factor GreA"/>
    <property type="match status" value="1"/>
</dbReference>
<dbReference type="InterPro" id="IPR001437">
    <property type="entry name" value="Tscrpt_elong_fac_GreA/B_C"/>
</dbReference>
<reference evidence="10" key="1">
    <citation type="submission" date="2018-06" db="EMBL/GenBank/DDBJ databases">
        <authorList>
            <person name="Zhirakovskaya E."/>
        </authorList>
    </citation>
    <scope>NUCLEOTIDE SEQUENCE</scope>
</reference>
<dbReference type="GO" id="GO:0003746">
    <property type="term" value="F:translation elongation factor activity"/>
    <property type="evidence" value="ECO:0007669"/>
    <property type="project" value="UniProtKB-KW"/>
</dbReference>
<evidence type="ECO:0000256" key="2">
    <source>
        <dbReference type="ARBA" id="ARBA00013729"/>
    </source>
</evidence>
<keyword evidence="10" id="KW-0251">Elongation factor</keyword>
<dbReference type="NCBIfam" id="NF001264">
    <property type="entry name" value="PRK00226.1-5"/>
    <property type="match status" value="1"/>
</dbReference>
<evidence type="ECO:0000259" key="8">
    <source>
        <dbReference type="Pfam" id="PF01272"/>
    </source>
</evidence>
<dbReference type="HAMAP" id="MF_00105">
    <property type="entry name" value="GreA_GreB"/>
    <property type="match status" value="1"/>
</dbReference>
<dbReference type="InterPro" id="IPR006359">
    <property type="entry name" value="Tscrpt_elong_fac_GreA"/>
</dbReference>
<dbReference type="PROSITE" id="PS00830">
    <property type="entry name" value="GREAB_2"/>
    <property type="match status" value="1"/>
</dbReference>
<dbReference type="Gene3D" id="3.10.50.30">
    <property type="entry name" value="Transcription elongation factor, GreA/GreB, C-terminal domain"/>
    <property type="match status" value="1"/>
</dbReference>
<name>A0A3B0WMQ5_9ZZZZ</name>
<dbReference type="Pfam" id="PF03449">
    <property type="entry name" value="GreA_GreB_N"/>
    <property type="match status" value="1"/>
</dbReference>
<dbReference type="InterPro" id="IPR023459">
    <property type="entry name" value="Tscrpt_elong_fac_GreA/B_fam"/>
</dbReference>
<comment type="function">
    <text evidence="6">Necessary for efficient RNA polymerase transcription elongation past template-encoded arresting sites. The arresting sites in DNA have the property of trapping a certain fraction of elongating RNA polymerases that pass through, resulting in locked ternary complexes. Cleavage of the nascent transcript by cleavage factors such as GreA or GreB allows the resumption of elongation from the new 3'terminus. GreA releases sequences of 2 to 3 nucleotides.</text>
</comment>
<feature type="domain" description="Transcription elongation factor GreA/GreB N-terminal" evidence="9">
    <location>
        <begin position="5"/>
        <end position="74"/>
    </location>
</feature>
<dbReference type="PROSITE" id="PS00829">
    <property type="entry name" value="GREAB_1"/>
    <property type="match status" value="1"/>
</dbReference>
<dbReference type="InterPro" id="IPR028624">
    <property type="entry name" value="Tscrpt_elong_fac_GreA/B"/>
</dbReference>
<keyword evidence="4" id="KW-0238">DNA-binding</keyword>
<gene>
    <name evidence="10" type="ORF">MNBD_GAMMA02-1743</name>
</gene>
<dbReference type="PANTHER" id="PTHR30437">
    <property type="entry name" value="TRANSCRIPTION ELONGATION FACTOR GREA"/>
    <property type="match status" value="1"/>
</dbReference>
<dbReference type="NCBIfam" id="TIGR01462">
    <property type="entry name" value="greA"/>
    <property type="match status" value="1"/>
</dbReference>
<dbReference type="PANTHER" id="PTHR30437:SF4">
    <property type="entry name" value="TRANSCRIPTION ELONGATION FACTOR GREA"/>
    <property type="match status" value="1"/>
</dbReference>
<evidence type="ECO:0000256" key="1">
    <source>
        <dbReference type="ARBA" id="ARBA00008213"/>
    </source>
</evidence>
<dbReference type="EMBL" id="UOFA01000142">
    <property type="protein sequence ID" value="VAW44874.1"/>
    <property type="molecule type" value="Genomic_DNA"/>
</dbReference>
<sequence length="158" mass="17078">MNRDPITQAGADLLKAELKRLKTEERPKIIDAVADARAHGDLKENAEYHAAREQQSFTEGRIGELEAAISNCQVIDVTKLNVGDKVVFGATVVLEEEQSGGHVTYQIVGDAEANIEAGKISISSPIARALIGKSTDDEVEVQAPAGDIVYFIESIKYL</sequence>
<dbReference type="SUPFAM" id="SSF46557">
    <property type="entry name" value="GreA transcript cleavage protein, N-terminal domain"/>
    <property type="match status" value="1"/>
</dbReference>
<dbReference type="GO" id="GO:0070063">
    <property type="term" value="F:RNA polymerase binding"/>
    <property type="evidence" value="ECO:0007669"/>
    <property type="project" value="InterPro"/>
</dbReference>
<keyword evidence="10" id="KW-0648">Protein biosynthesis</keyword>
<dbReference type="NCBIfam" id="NF001263">
    <property type="entry name" value="PRK00226.1-4"/>
    <property type="match status" value="1"/>
</dbReference>
<comment type="similarity">
    <text evidence="1">Belongs to the GreA/GreB family.</text>
</comment>
<dbReference type="GO" id="GO:0006354">
    <property type="term" value="P:DNA-templated transcription elongation"/>
    <property type="evidence" value="ECO:0007669"/>
    <property type="project" value="TreeGrafter"/>
</dbReference>
<dbReference type="GO" id="GO:0003677">
    <property type="term" value="F:DNA binding"/>
    <property type="evidence" value="ECO:0007669"/>
    <property type="project" value="UniProtKB-KW"/>
</dbReference>
<evidence type="ECO:0000256" key="4">
    <source>
        <dbReference type="ARBA" id="ARBA00023125"/>
    </source>
</evidence>
<keyword evidence="3" id="KW-0805">Transcription regulation</keyword>
<dbReference type="FunFam" id="3.10.50.30:FF:000001">
    <property type="entry name" value="Transcription elongation factor GreA"/>
    <property type="match status" value="1"/>
</dbReference>
<dbReference type="GO" id="GO:0032784">
    <property type="term" value="P:regulation of DNA-templated transcription elongation"/>
    <property type="evidence" value="ECO:0007669"/>
    <property type="project" value="InterPro"/>
</dbReference>
<evidence type="ECO:0000256" key="6">
    <source>
        <dbReference type="ARBA" id="ARBA00024916"/>
    </source>
</evidence>
<evidence type="ECO:0000256" key="7">
    <source>
        <dbReference type="ARBA" id="ARBA00030776"/>
    </source>
</evidence>
<dbReference type="InterPro" id="IPR018151">
    <property type="entry name" value="TF_GreA/GreB_CS"/>
</dbReference>
<dbReference type="InterPro" id="IPR022691">
    <property type="entry name" value="Tscrpt_elong_fac_GreA/B_N"/>
</dbReference>
<dbReference type="AlphaFoldDB" id="A0A3B0WMQ5"/>
<dbReference type="InterPro" id="IPR036953">
    <property type="entry name" value="GreA/GreB_C_sf"/>
</dbReference>
<keyword evidence="5" id="KW-0804">Transcription</keyword>
<accession>A0A3B0WMQ5</accession>
<dbReference type="Pfam" id="PF01272">
    <property type="entry name" value="GreA_GreB"/>
    <property type="match status" value="1"/>
</dbReference>
<dbReference type="NCBIfam" id="NF001261">
    <property type="entry name" value="PRK00226.1-2"/>
    <property type="match status" value="1"/>
</dbReference>
<proteinExistence type="inferred from homology"/>
<feature type="domain" description="Transcription elongation factor GreA/GreB C-terminal" evidence="8">
    <location>
        <begin position="84"/>
        <end position="157"/>
    </location>
</feature>
<organism evidence="10">
    <name type="scientific">hydrothermal vent metagenome</name>
    <dbReference type="NCBI Taxonomy" id="652676"/>
    <lineage>
        <taxon>unclassified sequences</taxon>
        <taxon>metagenomes</taxon>
        <taxon>ecological metagenomes</taxon>
    </lineage>
</organism>
<evidence type="ECO:0000256" key="3">
    <source>
        <dbReference type="ARBA" id="ARBA00023015"/>
    </source>
</evidence>
<protein>
    <recommendedName>
        <fullName evidence="2">Transcription elongation factor GreA</fullName>
    </recommendedName>
    <alternativeName>
        <fullName evidence="7">Transcript cleavage factor GreA</fullName>
    </alternativeName>
</protein>
<evidence type="ECO:0000256" key="5">
    <source>
        <dbReference type="ARBA" id="ARBA00023163"/>
    </source>
</evidence>
<dbReference type="PIRSF" id="PIRSF006092">
    <property type="entry name" value="GreA_GreB"/>
    <property type="match status" value="1"/>
</dbReference>
<dbReference type="SUPFAM" id="SSF54534">
    <property type="entry name" value="FKBP-like"/>
    <property type="match status" value="1"/>
</dbReference>
<dbReference type="InterPro" id="IPR036805">
    <property type="entry name" value="Tscrpt_elong_fac_GreA/B_N_sf"/>
</dbReference>
<evidence type="ECO:0000313" key="10">
    <source>
        <dbReference type="EMBL" id="VAW44874.1"/>
    </source>
</evidence>
<dbReference type="Gene3D" id="1.10.287.180">
    <property type="entry name" value="Transcription elongation factor, GreA/GreB, N-terminal domain"/>
    <property type="match status" value="1"/>
</dbReference>
<evidence type="ECO:0000259" key="9">
    <source>
        <dbReference type="Pfam" id="PF03449"/>
    </source>
</evidence>